<feature type="compositionally biased region" description="Polar residues" evidence="1">
    <location>
        <begin position="782"/>
        <end position="793"/>
    </location>
</feature>
<keyword evidence="5" id="KW-1185">Reference proteome</keyword>
<dbReference type="AlphaFoldDB" id="A0AAN6XU38"/>
<feature type="domain" description="EF-hand" evidence="3">
    <location>
        <begin position="695"/>
        <end position="730"/>
    </location>
</feature>
<evidence type="ECO:0000313" key="4">
    <source>
        <dbReference type="EMBL" id="KAK4206729.1"/>
    </source>
</evidence>
<feature type="transmembrane region" description="Helical" evidence="2">
    <location>
        <begin position="869"/>
        <end position="887"/>
    </location>
</feature>
<feature type="region of interest" description="Disordered" evidence="1">
    <location>
        <begin position="470"/>
        <end position="494"/>
    </location>
</feature>
<name>A0AAN6XU38_9PEZI</name>
<feature type="compositionally biased region" description="Polar residues" evidence="1">
    <location>
        <begin position="377"/>
        <end position="390"/>
    </location>
</feature>
<dbReference type="InterPro" id="IPR018247">
    <property type="entry name" value="EF_Hand_1_Ca_BS"/>
</dbReference>
<reference evidence="4" key="2">
    <citation type="submission" date="2023-05" db="EMBL/GenBank/DDBJ databases">
        <authorList>
            <consortium name="Lawrence Berkeley National Laboratory"/>
            <person name="Steindorff A."/>
            <person name="Hensen N."/>
            <person name="Bonometti L."/>
            <person name="Westerberg I."/>
            <person name="Brannstrom I.O."/>
            <person name="Guillou S."/>
            <person name="Cros-Aarteil S."/>
            <person name="Calhoun S."/>
            <person name="Haridas S."/>
            <person name="Kuo A."/>
            <person name="Mondo S."/>
            <person name="Pangilinan J."/>
            <person name="Riley R."/>
            <person name="Labutti K."/>
            <person name="Andreopoulos B."/>
            <person name="Lipzen A."/>
            <person name="Chen C."/>
            <person name="Yanf M."/>
            <person name="Daum C."/>
            <person name="Ng V."/>
            <person name="Clum A."/>
            <person name="Ohm R."/>
            <person name="Martin F."/>
            <person name="Silar P."/>
            <person name="Natvig D."/>
            <person name="Lalanne C."/>
            <person name="Gautier V."/>
            <person name="Ament-Velasquez S.L."/>
            <person name="Kruys A."/>
            <person name="Hutchinson M.I."/>
            <person name="Powell A.J."/>
            <person name="Barry K."/>
            <person name="Miller A.N."/>
            <person name="Grigoriev I.V."/>
            <person name="Debuchy R."/>
            <person name="Gladieux P."/>
            <person name="Thoren M.H."/>
            <person name="Johannesson H."/>
        </authorList>
    </citation>
    <scope>NUCLEOTIDE SEQUENCE</scope>
    <source>
        <strain evidence="4">PSN293</strain>
    </source>
</reference>
<dbReference type="InterPro" id="IPR002048">
    <property type="entry name" value="EF_hand_dom"/>
</dbReference>
<proteinExistence type="predicted"/>
<dbReference type="GO" id="GO:0005509">
    <property type="term" value="F:calcium ion binding"/>
    <property type="evidence" value="ECO:0007669"/>
    <property type="project" value="InterPro"/>
</dbReference>
<evidence type="ECO:0000256" key="1">
    <source>
        <dbReference type="SAM" id="MobiDB-lite"/>
    </source>
</evidence>
<reference evidence="4" key="1">
    <citation type="journal article" date="2023" name="Mol. Phylogenet. Evol.">
        <title>Genome-scale phylogeny and comparative genomics of the fungal order Sordariales.</title>
        <authorList>
            <person name="Hensen N."/>
            <person name="Bonometti L."/>
            <person name="Westerberg I."/>
            <person name="Brannstrom I.O."/>
            <person name="Guillou S."/>
            <person name="Cros-Aarteil S."/>
            <person name="Calhoun S."/>
            <person name="Haridas S."/>
            <person name="Kuo A."/>
            <person name="Mondo S."/>
            <person name="Pangilinan J."/>
            <person name="Riley R."/>
            <person name="LaButti K."/>
            <person name="Andreopoulos B."/>
            <person name="Lipzen A."/>
            <person name="Chen C."/>
            <person name="Yan M."/>
            <person name="Daum C."/>
            <person name="Ng V."/>
            <person name="Clum A."/>
            <person name="Steindorff A."/>
            <person name="Ohm R.A."/>
            <person name="Martin F."/>
            <person name="Silar P."/>
            <person name="Natvig D.O."/>
            <person name="Lalanne C."/>
            <person name="Gautier V."/>
            <person name="Ament-Velasquez S.L."/>
            <person name="Kruys A."/>
            <person name="Hutchinson M.I."/>
            <person name="Powell A.J."/>
            <person name="Barry K."/>
            <person name="Miller A.N."/>
            <person name="Grigoriev I.V."/>
            <person name="Debuchy R."/>
            <person name="Gladieux P."/>
            <person name="Hiltunen Thoren M."/>
            <person name="Johannesson H."/>
        </authorList>
    </citation>
    <scope>NUCLEOTIDE SEQUENCE</scope>
    <source>
        <strain evidence="4">PSN293</strain>
    </source>
</reference>
<accession>A0AAN6XU38</accession>
<dbReference type="PROSITE" id="PS00018">
    <property type="entry name" value="EF_HAND_1"/>
    <property type="match status" value="1"/>
</dbReference>
<keyword evidence="2" id="KW-1133">Transmembrane helix</keyword>
<feature type="region of interest" description="Disordered" evidence="1">
    <location>
        <begin position="742"/>
        <end position="804"/>
    </location>
</feature>
<feature type="transmembrane region" description="Helical" evidence="2">
    <location>
        <begin position="829"/>
        <end position="849"/>
    </location>
</feature>
<protein>
    <recommendedName>
        <fullName evidence="3">EF-hand domain-containing protein</fullName>
    </recommendedName>
</protein>
<feature type="region of interest" description="Disordered" evidence="1">
    <location>
        <begin position="110"/>
        <end position="145"/>
    </location>
</feature>
<feature type="transmembrane region" description="Helical" evidence="2">
    <location>
        <begin position="638"/>
        <end position="658"/>
    </location>
</feature>
<evidence type="ECO:0000259" key="3">
    <source>
        <dbReference type="PROSITE" id="PS50222"/>
    </source>
</evidence>
<keyword evidence="2" id="KW-0812">Transmembrane</keyword>
<feature type="region of interest" description="Disordered" evidence="1">
    <location>
        <begin position="348"/>
        <end position="390"/>
    </location>
</feature>
<feature type="non-terminal residue" evidence="4">
    <location>
        <position position="1014"/>
    </location>
</feature>
<keyword evidence="2" id="KW-0472">Membrane</keyword>
<gene>
    <name evidence="4" type="ORF">QBC37DRAFT_457723</name>
</gene>
<feature type="compositionally biased region" description="Low complexity" evidence="1">
    <location>
        <begin position="121"/>
        <end position="134"/>
    </location>
</feature>
<feature type="transmembrane region" description="Helical" evidence="2">
    <location>
        <begin position="37"/>
        <end position="58"/>
    </location>
</feature>
<dbReference type="PROSITE" id="PS50222">
    <property type="entry name" value="EF_HAND_2"/>
    <property type="match status" value="1"/>
</dbReference>
<evidence type="ECO:0000256" key="2">
    <source>
        <dbReference type="SAM" id="Phobius"/>
    </source>
</evidence>
<feature type="compositionally biased region" description="Polar residues" evidence="1">
    <location>
        <begin position="110"/>
        <end position="119"/>
    </location>
</feature>
<dbReference type="EMBL" id="MU858360">
    <property type="protein sequence ID" value="KAK4206729.1"/>
    <property type="molecule type" value="Genomic_DNA"/>
</dbReference>
<organism evidence="4 5">
    <name type="scientific">Rhypophila decipiens</name>
    <dbReference type="NCBI Taxonomy" id="261697"/>
    <lineage>
        <taxon>Eukaryota</taxon>
        <taxon>Fungi</taxon>
        <taxon>Dikarya</taxon>
        <taxon>Ascomycota</taxon>
        <taxon>Pezizomycotina</taxon>
        <taxon>Sordariomycetes</taxon>
        <taxon>Sordariomycetidae</taxon>
        <taxon>Sordariales</taxon>
        <taxon>Naviculisporaceae</taxon>
        <taxon>Rhypophila</taxon>
    </lineage>
</organism>
<sequence length="1014" mass="109624">MAGTTTRWFLRLRESFRSSGKKDECKLRQDPGYCKPLSLQTCFTVVTLVYTVALIVALEYCFRTLPISDARRDIPNGTESEIYGPFNWAPLARLADTAETGSASSLTFKPWNSSATITPGPTITESPAPSSTSSETDRTEDSPNGAVFFGTRPGVLGFGLDHPVHDNTTHDNSTGTLSRRVPPPDKWGQLPGRLQLVQFDVSGRHYPPPGEVWAIIEYFYQSDPKSPLFAELMNDELWCPAVCDGPALVFLATKCWEKWNLRASMYTRDTKQWPTAIHTNLDLVWMEGTPCPTAVATTPIAVAVPPKVRITTTMSSRTVDVEIIEVTTISGQPTTLTSTTQIVLPVEPVPVEDNPGPGPTLTRPAQVSAEPTDDGWSPTTTITQRDNQGRPTATITGRIRATEAILTLTNPDGRPTATLTTAIPLISSAVTFSGTDGVITTSTVLVPAYKLPGQERSVLTLTNSDGTPVATVTIDPDYGPRTKPRPGTHASGDSADADDFEFHPISWGDYLFASFAPILATLPLAWLVQMQSGSLKALLPYFILSSSSSAATAAESLCLATGGPRGIWNGVYLFFVGTSTSKRKEPLGFLADMHVIVLSAIVSLSSEALAIKLIGRCRVDDFRGCHMGVSLFMVPGRIVQALLGVSLALGVLNALVLLQRAEWKRAVDIYSRHGNTGVEGTAELLDGGSDETRGYFKKVAGSAAEEADTNGDGYISTKEMAKHLDDHLFAIRVRTNMVMNSSSAMSLSETSRGEKKSDGSRIPPVRSIYYLEATPRDPDPGSDSTNTWSTGGSDASDAKGEGKLSRSETIKSWLGPLKSISLTPARQDLLGQLGFLLAMIGLMVLVMYYELTSNPDSPFEKFMNSQSLGVRSLFTAMGVVVSLFWDNHYSGIGPTRKAIGGLENRLLTRRTEISTREPYRQLVISSSSSASLATAFLKWNHVIILTAIGAALSKITPLLLSNVSFSPWLTWLTHQACTWSVVGVLGFMILVVCFTSIRASLAEKSEPHMPVHPG</sequence>
<dbReference type="Proteomes" id="UP001301769">
    <property type="component" value="Unassembled WGS sequence"/>
</dbReference>
<feature type="transmembrane region" description="Helical" evidence="2">
    <location>
        <begin position="980"/>
        <end position="1001"/>
    </location>
</feature>
<comment type="caution">
    <text evidence="4">The sequence shown here is derived from an EMBL/GenBank/DDBJ whole genome shotgun (WGS) entry which is preliminary data.</text>
</comment>
<feature type="transmembrane region" description="Helical" evidence="2">
    <location>
        <begin position="942"/>
        <end position="960"/>
    </location>
</feature>
<evidence type="ECO:0000313" key="5">
    <source>
        <dbReference type="Proteomes" id="UP001301769"/>
    </source>
</evidence>